<evidence type="ECO:0000256" key="5">
    <source>
        <dbReference type="ARBA" id="ARBA00023136"/>
    </source>
</evidence>
<dbReference type="RefSeq" id="WP_185046118.1">
    <property type="nucleotide sequence ID" value="NZ_BAABFG010000005.1"/>
</dbReference>
<name>A0A7W7H825_9ACTN</name>
<dbReference type="Proteomes" id="UP000546162">
    <property type="component" value="Unassembled WGS sequence"/>
</dbReference>
<feature type="transmembrane region" description="Helical" evidence="6">
    <location>
        <begin position="979"/>
        <end position="999"/>
    </location>
</feature>
<feature type="transmembrane region" description="Helical" evidence="6">
    <location>
        <begin position="879"/>
        <end position="903"/>
    </location>
</feature>
<feature type="transmembrane region" description="Helical" evidence="6">
    <location>
        <begin position="505"/>
        <end position="525"/>
    </location>
</feature>
<evidence type="ECO:0000313" key="9">
    <source>
        <dbReference type="Proteomes" id="UP000546162"/>
    </source>
</evidence>
<feature type="transmembrane region" description="Helical" evidence="6">
    <location>
        <begin position="930"/>
        <end position="959"/>
    </location>
</feature>
<dbReference type="Pfam" id="PF02687">
    <property type="entry name" value="FtsX"/>
    <property type="match status" value="1"/>
</dbReference>
<evidence type="ECO:0000256" key="3">
    <source>
        <dbReference type="ARBA" id="ARBA00022692"/>
    </source>
</evidence>
<feature type="transmembrane region" description="Helical" evidence="6">
    <location>
        <begin position="459"/>
        <end position="484"/>
    </location>
</feature>
<protein>
    <recommendedName>
        <fullName evidence="7">ABC3 transporter permease C-terminal domain-containing protein</fullName>
    </recommendedName>
</protein>
<feature type="transmembrane region" description="Helical" evidence="6">
    <location>
        <begin position="340"/>
        <end position="366"/>
    </location>
</feature>
<keyword evidence="4 6" id="KW-1133">Transmembrane helix</keyword>
<proteinExistence type="predicted"/>
<dbReference type="GO" id="GO:0005886">
    <property type="term" value="C:plasma membrane"/>
    <property type="evidence" value="ECO:0007669"/>
    <property type="project" value="UniProtKB-SubCell"/>
</dbReference>
<comment type="subcellular location">
    <subcellularLocation>
        <location evidence="1">Cell membrane</location>
        <topology evidence="1">Multi-pass membrane protein</topology>
    </subcellularLocation>
</comment>
<evidence type="ECO:0000256" key="2">
    <source>
        <dbReference type="ARBA" id="ARBA00022475"/>
    </source>
</evidence>
<sequence length="1016" mass="104354">MTGLVLAMVWRRRGQAVTLALLAVLAVASAVAAPAYLIAADRAVAAGQIATAAPGELGLSISASLSAQAGADPAAPPPVDFTAVAAALVDLPGFDYVYASEYPAVGIEPSLEFASRMVFRQGVCEHLTVRAGRCPAGEGELLLGERTAARLGLRPGDPVTLTGARFNNDPQTPGYVPAAIPQRLTVVGTYAVRDAGEPYWGTHGYFTATPGRGPGEPVFTLMATVAAMDHPGTDVSIDGMAGPDVLDVDRLGDLRAGIDRLGDTAGKLGSGVQFSTGLPGLLDRIDAGRAAARQLVPVLAVPLVLLACFSIFLAVGYGAEGRQDELAVVALRGSRWWTRWWLATGESLVAVLTGALLGCLAGQLLVNAVAANRFPGVGVDPGWSSLRYAPLAAVAALAAAVAAQRRQLLSPVSTLLRRNPVRRGRRVLITEAVVVVLAVVAGIQLAVSNGSLTGLGLFAPALLILAFALVAARLLVPVVTRWAARALRRGRPGTALAGFQLSRRAGAERLFALLVATVGVAGYAACGVDTAARGRDVEADLGTGAARVLDVGPVYRQQLLAAVRAVDEHGEFAMAVSRLPSGGPTVPSGLAVDSPRLAAVADWPAGAPAVRDVADRLRPAAADPPVFDGTDISVTATTTGLEAGKRLRLSVALTALDGRGDTEVQLGLLQPGRRVYQQRVPVCRGRCRLNGIGLTAVGTALGITGRVVLHELGTVNPVTTAVPAGQLRDPGRWRMAANGSLTADPAGLRIDVDAAGGLSAAAWVQPVDTPWPLPVAHAGPLPPGAMLTGLDAGPLPAVPIAGLPAVPLLGRHGTLVDLEYADRVAVDAALAQLPQVWLNDRAPPDIVDRLSAQGLTVTGDHRAGLTRLRLAAQGPALALWFHVLAAGLAVLLGAGALVLAAAVDRGRRVDDLTALRVQGLGRGATGRATLWTYAILVFAATVVGLVVAVGVWALTGWTLPLAGLTPPDLPLPAWPRPGAVLAACGTVAAVLFLVALATGRDLRNRIESKTVNGRNG</sequence>
<keyword evidence="3 6" id="KW-0812">Transmembrane</keyword>
<evidence type="ECO:0000259" key="7">
    <source>
        <dbReference type="Pfam" id="PF02687"/>
    </source>
</evidence>
<feature type="transmembrane region" description="Helical" evidence="6">
    <location>
        <begin position="295"/>
        <end position="319"/>
    </location>
</feature>
<feature type="transmembrane region" description="Helical" evidence="6">
    <location>
        <begin position="427"/>
        <end position="447"/>
    </location>
</feature>
<dbReference type="AlphaFoldDB" id="A0A7W7H825"/>
<reference evidence="8 9" key="1">
    <citation type="submission" date="2020-08" db="EMBL/GenBank/DDBJ databases">
        <title>Sequencing the genomes of 1000 actinobacteria strains.</title>
        <authorList>
            <person name="Klenk H.-P."/>
        </authorList>
    </citation>
    <scope>NUCLEOTIDE SEQUENCE [LARGE SCALE GENOMIC DNA]</scope>
    <source>
        <strain evidence="8 9">DSM 45809</strain>
    </source>
</reference>
<dbReference type="InterPro" id="IPR003838">
    <property type="entry name" value="ABC3_permease_C"/>
</dbReference>
<feature type="domain" description="ABC3 transporter permease C-terminal" evidence="7">
    <location>
        <begin position="300"/>
        <end position="403"/>
    </location>
</feature>
<accession>A0A7W7H825</accession>
<evidence type="ECO:0000256" key="6">
    <source>
        <dbReference type="SAM" id="Phobius"/>
    </source>
</evidence>
<evidence type="ECO:0000256" key="1">
    <source>
        <dbReference type="ARBA" id="ARBA00004651"/>
    </source>
</evidence>
<keyword evidence="5 6" id="KW-0472">Membrane</keyword>
<evidence type="ECO:0000313" key="8">
    <source>
        <dbReference type="EMBL" id="MBB4745765.1"/>
    </source>
</evidence>
<keyword evidence="9" id="KW-1185">Reference proteome</keyword>
<keyword evidence="2" id="KW-1003">Cell membrane</keyword>
<gene>
    <name evidence="8" type="ORF">BJY16_009224</name>
</gene>
<comment type="caution">
    <text evidence="8">The sequence shown here is derived from an EMBL/GenBank/DDBJ whole genome shotgun (WGS) entry which is preliminary data.</text>
</comment>
<organism evidence="8 9">
    <name type="scientific">Actinoplanes octamycinicus</name>
    <dbReference type="NCBI Taxonomy" id="135948"/>
    <lineage>
        <taxon>Bacteria</taxon>
        <taxon>Bacillati</taxon>
        <taxon>Actinomycetota</taxon>
        <taxon>Actinomycetes</taxon>
        <taxon>Micromonosporales</taxon>
        <taxon>Micromonosporaceae</taxon>
        <taxon>Actinoplanes</taxon>
    </lineage>
</organism>
<dbReference type="EMBL" id="JACHNB010000001">
    <property type="protein sequence ID" value="MBB4745765.1"/>
    <property type="molecule type" value="Genomic_DNA"/>
</dbReference>
<evidence type="ECO:0000256" key="4">
    <source>
        <dbReference type="ARBA" id="ARBA00022989"/>
    </source>
</evidence>